<name>A0A086B4K3_9FLAO</name>
<dbReference type="OrthoDB" id="2355173at2"/>
<dbReference type="InterPro" id="IPR013538">
    <property type="entry name" value="ASHA1/2-like_C"/>
</dbReference>
<comment type="caution">
    <text evidence="3">The sequence shown here is derived from an EMBL/GenBank/DDBJ whole genome shotgun (WGS) entry which is preliminary data.</text>
</comment>
<dbReference type="Gene3D" id="3.30.530.20">
    <property type="match status" value="1"/>
</dbReference>
<dbReference type="EMBL" id="JPRJ01000028">
    <property type="protein sequence ID" value="KFF23867.1"/>
    <property type="molecule type" value="Genomic_DNA"/>
</dbReference>
<keyword evidence="4" id="KW-1185">Reference proteome</keyword>
<evidence type="ECO:0000259" key="2">
    <source>
        <dbReference type="Pfam" id="PF08327"/>
    </source>
</evidence>
<reference evidence="3 4" key="1">
    <citation type="submission" date="2014-07" db="EMBL/GenBank/DDBJ databases">
        <title>Genome of Chryseobacterium piperi CTM.</title>
        <authorList>
            <person name="Pipes S.E."/>
            <person name="Stropko S.J."/>
            <person name="Newman J.D."/>
        </authorList>
    </citation>
    <scope>NUCLEOTIDE SEQUENCE [LARGE SCALE GENOMIC DNA]</scope>
    <source>
        <strain evidence="3 4">CTM</strain>
    </source>
</reference>
<gene>
    <name evidence="3" type="ORF">IQ37_13885</name>
</gene>
<dbReference type="Pfam" id="PF08327">
    <property type="entry name" value="AHSA1"/>
    <property type="match status" value="1"/>
</dbReference>
<proteinExistence type="inferred from homology"/>
<evidence type="ECO:0000256" key="1">
    <source>
        <dbReference type="ARBA" id="ARBA00006817"/>
    </source>
</evidence>
<evidence type="ECO:0000313" key="4">
    <source>
        <dbReference type="Proteomes" id="UP000028709"/>
    </source>
</evidence>
<dbReference type="eggNOG" id="COG3832">
    <property type="taxonomic scope" value="Bacteria"/>
</dbReference>
<feature type="domain" description="Activator of Hsp90 ATPase homologue 1/2-like C-terminal" evidence="2">
    <location>
        <begin position="13"/>
        <end position="140"/>
    </location>
</feature>
<dbReference type="KEGG" id="cpip:CJF12_01770"/>
<dbReference type="STRING" id="558152.IQ37_13885"/>
<dbReference type="AlphaFoldDB" id="A0A086B4K3"/>
<protein>
    <submittedName>
        <fullName evidence="3">ATPase</fullName>
    </submittedName>
</protein>
<evidence type="ECO:0000313" key="3">
    <source>
        <dbReference type="EMBL" id="KFF23867.1"/>
    </source>
</evidence>
<sequence>MNTPIIIQKKVEAPIDEVWEALTDKEKMKSWYFDVPDFELNTGKQFNFYEPGEEKKYHHQGNILDFVPNEVLKHTWCYPELSDKETIVTWELQPDGNGTLVKLIHENVDNFKALGDSFSRQSFTEGWNGIIGQSLKSYLE</sequence>
<dbReference type="CDD" id="cd07814">
    <property type="entry name" value="SRPBCC_CalC_Aha1-like"/>
    <property type="match status" value="1"/>
</dbReference>
<dbReference type="RefSeq" id="WP_034686008.1">
    <property type="nucleotide sequence ID" value="NZ_CP023049.2"/>
</dbReference>
<comment type="similarity">
    <text evidence="1">Belongs to the AHA1 family.</text>
</comment>
<dbReference type="Proteomes" id="UP000028709">
    <property type="component" value="Unassembled WGS sequence"/>
</dbReference>
<dbReference type="InterPro" id="IPR023393">
    <property type="entry name" value="START-like_dom_sf"/>
</dbReference>
<organism evidence="3 4">
    <name type="scientific">Chryseobacterium piperi</name>
    <dbReference type="NCBI Taxonomy" id="558152"/>
    <lineage>
        <taxon>Bacteria</taxon>
        <taxon>Pseudomonadati</taxon>
        <taxon>Bacteroidota</taxon>
        <taxon>Flavobacteriia</taxon>
        <taxon>Flavobacteriales</taxon>
        <taxon>Weeksellaceae</taxon>
        <taxon>Chryseobacterium group</taxon>
        <taxon>Chryseobacterium</taxon>
    </lineage>
</organism>
<accession>A0A086B4K3</accession>
<dbReference type="SUPFAM" id="SSF55961">
    <property type="entry name" value="Bet v1-like"/>
    <property type="match status" value="1"/>
</dbReference>